<feature type="transmembrane region" description="Helical" evidence="9">
    <location>
        <begin position="16"/>
        <end position="35"/>
    </location>
</feature>
<reference evidence="11 12" key="1">
    <citation type="submission" date="2019-05" db="EMBL/GenBank/DDBJ databases">
        <title>Psychrobacillus vulpis sp. nov., a new species isolated from feces of a red fox that inhabits in The Tablas de Daimiel Natural Park, Albacete, Spain.</title>
        <authorList>
            <person name="Rodriguez M."/>
            <person name="Reina J.C."/>
            <person name="Bejar V."/>
            <person name="Llamas I."/>
        </authorList>
    </citation>
    <scope>NUCLEOTIDE SEQUENCE [LARGE SCALE GENOMIC DNA]</scope>
    <source>
        <strain evidence="11 12">NHI-2</strain>
    </source>
</reference>
<feature type="compositionally biased region" description="Basic and acidic residues" evidence="10">
    <location>
        <begin position="485"/>
        <end position="494"/>
    </location>
</feature>
<organism evidence="11 12">
    <name type="scientific">Psychrobacillus soli</name>
    <dbReference type="NCBI Taxonomy" id="1543965"/>
    <lineage>
        <taxon>Bacteria</taxon>
        <taxon>Bacillati</taxon>
        <taxon>Bacillota</taxon>
        <taxon>Bacilli</taxon>
        <taxon>Bacillales</taxon>
        <taxon>Bacillaceae</taxon>
        <taxon>Psychrobacillus</taxon>
    </lineage>
</organism>
<evidence type="ECO:0000313" key="12">
    <source>
        <dbReference type="Proteomes" id="UP000318937"/>
    </source>
</evidence>
<dbReference type="AlphaFoldDB" id="A0A544TKF7"/>
<feature type="transmembrane region" description="Helical" evidence="9">
    <location>
        <begin position="171"/>
        <end position="192"/>
    </location>
</feature>
<dbReference type="PANTHER" id="PTHR30330">
    <property type="entry name" value="AGSS FAMILY TRANSPORTER, SODIUM-ALANINE"/>
    <property type="match status" value="1"/>
</dbReference>
<evidence type="ECO:0000256" key="7">
    <source>
        <dbReference type="ARBA" id="ARBA00022989"/>
    </source>
</evidence>
<feature type="transmembrane region" description="Helical" evidence="9">
    <location>
        <begin position="295"/>
        <end position="316"/>
    </location>
</feature>
<keyword evidence="3 9" id="KW-0813">Transport</keyword>
<dbReference type="GO" id="GO:0005886">
    <property type="term" value="C:plasma membrane"/>
    <property type="evidence" value="ECO:0007669"/>
    <property type="project" value="UniProtKB-SubCell"/>
</dbReference>
<dbReference type="PANTHER" id="PTHR30330:SF7">
    <property type="entry name" value="SODIUM_PROTON-DEPENDENT ALANINE CARRIER PROTEIN YRBD-RELATED"/>
    <property type="match status" value="1"/>
</dbReference>
<feature type="transmembrane region" description="Helical" evidence="9">
    <location>
        <begin position="351"/>
        <end position="373"/>
    </location>
</feature>
<keyword evidence="7 9" id="KW-1133">Transmembrane helix</keyword>
<protein>
    <submittedName>
        <fullName evidence="11">Alanine:cation symporter family protein</fullName>
    </submittedName>
</protein>
<dbReference type="Proteomes" id="UP000318937">
    <property type="component" value="Unassembled WGS sequence"/>
</dbReference>
<comment type="caution">
    <text evidence="11">The sequence shown here is derived from an EMBL/GenBank/DDBJ whole genome shotgun (WGS) entry which is preliminary data.</text>
</comment>
<evidence type="ECO:0000256" key="8">
    <source>
        <dbReference type="ARBA" id="ARBA00023136"/>
    </source>
</evidence>
<dbReference type="NCBIfam" id="TIGR00835">
    <property type="entry name" value="agcS"/>
    <property type="match status" value="1"/>
</dbReference>
<dbReference type="FunFam" id="1.20.1740.10:FF:000004">
    <property type="entry name" value="Sodium:alanine symporter family protein"/>
    <property type="match status" value="1"/>
</dbReference>
<dbReference type="Gene3D" id="1.20.1740.10">
    <property type="entry name" value="Amino acid/polyamine transporter I"/>
    <property type="match status" value="1"/>
</dbReference>
<evidence type="ECO:0000256" key="3">
    <source>
        <dbReference type="ARBA" id="ARBA00022448"/>
    </source>
</evidence>
<feature type="transmembrane region" description="Helical" evidence="9">
    <location>
        <begin position="204"/>
        <end position="228"/>
    </location>
</feature>
<dbReference type="GO" id="GO:0005283">
    <property type="term" value="F:amino acid:sodium symporter activity"/>
    <property type="evidence" value="ECO:0007669"/>
    <property type="project" value="InterPro"/>
</dbReference>
<dbReference type="Pfam" id="PF01235">
    <property type="entry name" value="Na_Ala_symp"/>
    <property type="match status" value="1"/>
</dbReference>
<evidence type="ECO:0000256" key="1">
    <source>
        <dbReference type="ARBA" id="ARBA00004651"/>
    </source>
</evidence>
<feature type="transmembrane region" description="Helical" evidence="9">
    <location>
        <begin position="140"/>
        <end position="159"/>
    </location>
</feature>
<keyword evidence="4 9" id="KW-1003">Cell membrane</keyword>
<dbReference type="PRINTS" id="PR00175">
    <property type="entry name" value="NAALASMPORT"/>
</dbReference>
<feature type="region of interest" description="Disordered" evidence="10">
    <location>
        <begin position="485"/>
        <end position="514"/>
    </location>
</feature>
<evidence type="ECO:0000256" key="10">
    <source>
        <dbReference type="SAM" id="MobiDB-lite"/>
    </source>
</evidence>
<name>A0A544TKF7_9BACI</name>
<keyword evidence="8 9" id="KW-0472">Membrane</keyword>
<proteinExistence type="inferred from homology"/>
<sequence length="514" mass="55298">MTDFFNWLSGMVWNEYFIYCFLAVGLFFTIATKFVQVTHLKDMFKLMFQRKSSKSGVSSFQAISMSLGSRVGTGNIAGVATAIALGGPGAIFWMWLMAFLGSATSFIEITLGQVYKSKLNGEYRGGPSYYIEKGLGLKKFAFAYAVLTIVANGFLLMNIQSNTVAASMKGAFGIPPIITGLAMVILLALIILGGVKRIAKVSEWLVPIMAIGYLVVCIIILGANLTAIPAVFKLIISSAFGAEATFGGIVGSAIAWGVQRGFFSNAAGSGGETFEGSAAEVSHPAKQGLVQAMAVYIDTWVICSATAFIILITGMYNVKPSGSEALATNVPGVEAGSMNVQLAVDSVLTGFGYSFIAIALFFFCFTTMIAYYYKSETSLAFINRNKKNGRAWLGYLLKFGILFFALTGSIVSASTAWTLGDIGLGSMAYLNIIAILLLTKPALKVLKDYREQKKAGKDPVFDPVKLGIKNADFWENEFKTDTLDNGMELKKSRTDQSPSGKLQPLVKASQPEKV</sequence>
<evidence type="ECO:0000313" key="11">
    <source>
        <dbReference type="EMBL" id="TQR17932.1"/>
    </source>
</evidence>
<accession>A0A544TKF7</accession>
<dbReference type="RefSeq" id="WP_142605467.1">
    <property type="nucleotide sequence ID" value="NZ_VDGG01000005.1"/>
</dbReference>
<keyword evidence="6 9" id="KW-0769">Symport</keyword>
<evidence type="ECO:0000256" key="5">
    <source>
        <dbReference type="ARBA" id="ARBA00022692"/>
    </source>
</evidence>
<comment type="similarity">
    <text evidence="2 9">Belongs to the alanine or glycine:cation symporter (AGCS) (TC 2.A.25) family.</text>
</comment>
<dbReference type="PROSITE" id="PS00873">
    <property type="entry name" value="NA_ALANINE_SYMP"/>
    <property type="match status" value="1"/>
</dbReference>
<dbReference type="InterPro" id="IPR001463">
    <property type="entry name" value="Na/Ala_symport"/>
</dbReference>
<evidence type="ECO:0000256" key="6">
    <source>
        <dbReference type="ARBA" id="ARBA00022847"/>
    </source>
</evidence>
<keyword evidence="12" id="KW-1185">Reference proteome</keyword>
<evidence type="ECO:0000256" key="4">
    <source>
        <dbReference type="ARBA" id="ARBA00022475"/>
    </source>
</evidence>
<dbReference type="OrthoDB" id="9804874at2"/>
<keyword evidence="5 9" id="KW-0812">Transmembrane</keyword>
<evidence type="ECO:0000256" key="2">
    <source>
        <dbReference type="ARBA" id="ARBA00009261"/>
    </source>
</evidence>
<feature type="transmembrane region" description="Helical" evidence="9">
    <location>
        <begin position="393"/>
        <end position="416"/>
    </location>
</feature>
<evidence type="ECO:0000256" key="9">
    <source>
        <dbReference type="RuleBase" id="RU363064"/>
    </source>
</evidence>
<feature type="transmembrane region" description="Helical" evidence="9">
    <location>
        <begin position="422"/>
        <end position="443"/>
    </location>
</feature>
<dbReference type="EMBL" id="VDGG01000005">
    <property type="protein sequence ID" value="TQR17932.1"/>
    <property type="molecule type" value="Genomic_DNA"/>
</dbReference>
<gene>
    <name evidence="11" type="ORF">FG383_03510</name>
</gene>
<comment type="subcellular location">
    <subcellularLocation>
        <location evidence="1 9">Cell membrane</location>
        <topology evidence="1 9">Multi-pass membrane protein</topology>
    </subcellularLocation>
</comment>